<keyword evidence="4 5" id="KW-0472">Membrane</keyword>
<dbReference type="PANTHER" id="PTHR30249">
    <property type="entry name" value="PUTATIVE SEROTONIN TRANSPORTER"/>
    <property type="match status" value="1"/>
</dbReference>
<evidence type="ECO:0000256" key="2">
    <source>
        <dbReference type="ARBA" id="ARBA00022692"/>
    </source>
</evidence>
<keyword evidence="3 5" id="KW-1133">Transmembrane helix</keyword>
<dbReference type="PANTHER" id="PTHR30249:SF0">
    <property type="entry name" value="PLASTIDAL GLYCOLATE_GLYCERATE TRANSLOCATOR 1, CHLOROPLASTIC"/>
    <property type="match status" value="1"/>
</dbReference>
<evidence type="ECO:0000256" key="1">
    <source>
        <dbReference type="ARBA" id="ARBA00004141"/>
    </source>
</evidence>
<evidence type="ECO:0000256" key="4">
    <source>
        <dbReference type="ARBA" id="ARBA00023136"/>
    </source>
</evidence>
<protein>
    <submittedName>
        <fullName evidence="6">LrgB family protein</fullName>
    </submittedName>
</protein>
<name>A0A7G9RVB2_9BURK</name>
<proteinExistence type="predicted"/>
<feature type="transmembrane region" description="Helical" evidence="5">
    <location>
        <begin position="153"/>
        <end position="175"/>
    </location>
</feature>
<sequence length="239" mass="25216">MAVPAPFSSWASFALAAALWIAVTCLAYWLALRLSRRMKGNPVFVPVATTSLMVMAVLWISQTPYAVYAPATKPLNWWVGPATVAIAIPLYGQLERLKRIWKPLLIALLIGSVVAMASAIAIAWALGGSWQTLMSLMPKSATMPIAMPMSERFGGLPALAAVAVVITGVFGTVISHPLLRLLKVTDPAARGFAIGLTAHAIGMARELQVNPTSGSFAALAMGLNAIATAVLMPLALAWV</sequence>
<dbReference type="KEGG" id="drg:H9K76_09145"/>
<evidence type="ECO:0000313" key="7">
    <source>
        <dbReference type="Proteomes" id="UP000515811"/>
    </source>
</evidence>
<feature type="transmembrane region" description="Helical" evidence="5">
    <location>
        <begin position="104"/>
        <end position="127"/>
    </location>
</feature>
<evidence type="ECO:0000256" key="5">
    <source>
        <dbReference type="SAM" id="Phobius"/>
    </source>
</evidence>
<evidence type="ECO:0000256" key="3">
    <source>
        <dbReference type="ARBA" id="ARBA00022989"/>
    </source>
</evidence>
<organism evidence="6 7">
    <name type="scientific">Diaphorobacter ruginosibacter</name>
    <dbReference type="NCBI Taxonomy" id="1715720"/>
    <lineage>
        <taxon>Bacteria</taxon>
        <taxon>Pseudomonadati</taxon>
        <taxon>Pseudomonadota</taxon>
        <taxon>Betaproteobacteria</taxon>
        <taxon>Burkholderiales</taxon>
        <taxon>Comamonadaceae</taxon>
        <taxon>Diaphorobacter</taxon>
    </lineage>
</organism>
<feature type="transmembrane region" description="Helical" evidence="5">
    <location>
        <begin position="12"/>
        <end position="31"/>
    </location>
</feature>
<dbReference type="EMBL" id="CP060714">
    <property type="protein sequence ID" value="QNN59537.1"/>
    <property type="molecule type" value="Genomic_DNA"/>
</dbReference>
<dbReference type="Proteomes" id="UP000515811">
    <property type="component" value="Chromosome"/>
</dbReference>
<gene>
    <name evidence="6" type="ORF">H9K76_09145</name>
</gene>
<dbReference type="AlphaFoldDB" id="A0A7G9RVB2"/>
<reference evidence="6 7" key="1">
    <citation type="submission" date="2020-08" db="EMBL/GenBank/DDBJ databases">
        <title>Genome sequence of Diaphorobacter ruginosibacter DSM 27467T.</title>
        <authorList>
            <person name="Hyun D.-W."/>
            <person name="Bae J.-W."/>
        </authorList>
    </citation>
    <scope>NUCLEOTIDE SEQUENCE [LARGE SCALE GENOMIC DNA]</scope>
    <source>
        <strain evidence="6 7">DSM 27467</strain>
    </source>
</reference>
<feature type="transmembrane region" description="Helical" evidence="5">
    <location>
        <begin position="216"/>
        <end position="238"/>
    </location>
</feature>
<comment type="subcellular location">
    <subcellularLocation>
        <location evidence="1">Membrane</location>
        <topology evidence="1">Multi-pass membrane protein</topology>
    </subcellularLocation>
</comment>
<feature type="transmembrane region" description="Helical" evidence="5">
    <location>
        <begin position="43"/>
        <end position="60"/>
    </location>
</feature>
<dbReference type="GO" id="GO:0016020">
    <property type="term" value="C:membrane"/>
    <property type="evidence" value="ECO:0007669"/>
    <property type="project" value="UniProtKB-SubCell"/>
</dbReference>
<feature type="transmembrane region" description="Helical" evidence="5">
    <location>
        <begin position="75"/>
        <end position="92"/>
    </location>
</feature>
<dbReference type="InterPro" id="IPR007300">
    <property type="entry name" value="CidB/LrgB"/>
</dbReference>
<keyword evidence="2 5" id="KW-0812">Transmembrane</keyword>
<evidence type="ECO:0000313" key="6">
    <source>
        <dbReference type="EMBL" id="QNN59537.1"/>
    </source>
</evidence>
<keyword evidence="7" id="KW-1185">Reference proteome</keyword>
<accession>A0A7G9RVB2</accession>
<dbReference type="Pfam" id="PF04172">
    <property type="entry name" value="LrgB"/>
    <property type="match status" value="1"/>
</dbReference>